<dbReference type="Proteomes" id="UP000515561">
    <property type="component" value="Chromosome"/>
</dbReference>
<sequence>MKVKKALMYFISFFSLSVMFSACYYLSYKNALRDFNESAVERNQELILALENNGLLDIDTASKDIDNNNNQSYQEAAGDSMDNPSVEVDGLSEVTILPSTKYTLQTYDLKSGVMKEEILPTPSYLIGLSREEVIQYLFDYTQDLPLNEFEKGLISFELMIFSKDNIVLRKTYNEDMVEYKYYLKAQDGNIVAYYGDQKTVFDYTGVSMERLSLEEQKELEEGIFVRDLNELYALLEHYSS</sequence>
<name>A0A6S6R8U0_9FIRM</name>
<dbReference type="PROSITE" id="PS51257">
    <property type="entry name" value="PROKAR_LIPOPROTEIN"/>
    <property type="match status" value="1"/>
</dbReference>
<dbReference type="EMBL" id="AP023367">
    <property type="protein sequence ID" value="BCJ95388.1"/>
    <property type="molecule type" value="Genomic_DNA"/>
</dbReference>
<keyword evidence="2" id="KW-1185">Reference proteome</keyword>
<dbReference type="InterPro" id="IPR015050">
    <property type="entry name" value="BofC_C"/>
</dbReference>
<proteinExistence type="predicted"/>
<dbReference type="RefSeq" id="WP_184094239.1">
    <property type="nucleotide sequence ID" value="NZ_AP023367.1"/>
</dbReference>
<protein>
    <submittedName>
        <fullName evidence="1">Uncharacterized protein</fullName>
    </submittedName>
</protein>
<dbReference type="KEGG" id="acel:acsn021_29570"/>
<organism evidence="1 2">
    <name type="scientific">Anaerocolumna cellulosilytica</name>
    <dbReference type="NCBI Taxonomy" id="433286"/>
    <lineage>
        <taxon>Bacteria</taxon>
        <taxon>Bacillati</taxon>
        <taxon>Bacillota</taxon>
        <taxon>Clostridia</taxon>
        <taxon>Lachnospirales</taxon>
        <taxon>Lachnospiraceae</taxon>
        <taxon>Anaerocolumna</taxon>
    </lineage>
</organism>
<gene>
    <name evidence="1" type="ORF">acsn021_29570</name>
</gene>
<evidence type="ECO:0000313" key="1">
    <source>
        <dbReference type="EMBL" id="BCJ95388.1"/>
    </source>
</evidence>
<accession>A0A6S6R8U0</accession>
<dbReference type="AlphaFoldDB" id="A0A6S6R8U0"/>
<dbReference type="Pfam" id="PF08955">
    <property type="entry name" value="BofC_C"/>
    <property type="match status" value="1"/>
</dbReference>
<reference evidence="1 2" key="1">
    <citation type="journal article" date="2016" name="Int. J. Syst. Evol. Microbiol.">
        <title>Descriptions of Anaerotaenia torta gen. nov., sp. nov. and Anaerocolumna cellulosilytica gen. nov., sp. nov. isolated from a methanogenic reactor of cattle waste.</title>
        <authorList>
            <person name="Uek A."/>
            <person name="Ohtaki Y."/>
            <person name="Kaku N."/>
            <person name="Ueki K."/>
        </authorList>
    </citation>
    <scope>NUCLEOTIDE SEQUENCE [LARGE SCALE GENOMIC DNA]</scope>
    <source>
        <strain evidence="1 2">SN021</strain>
    </source>
</reference>
<evidence type="ECO:0000313" key="2">
    <source>
        <dbReference type="Proteomes" id="UP000515561"/>
    </source>
</evidence>